<dbReference type="EMBL" id="JAIQCV010000013">
    <property type="protein sequence ID" value="KAH1031032.1"/>
    <property type="molecule type" value="Genomic_DNA"/>
</dbReference>
<reference evidence="1 2" key="1">
    <citation type="journal article" date="2021" name="Plant Biotechnol. J.">
        <title>Multi-omics assisted identification of the key and species-specific regulatory components of drought-tolerant mechanisms in Gossypium stocksii.</title>
        <authorList>
            <person name="Yu D."/>
            <person name="Ke L."/>
            <person name="Zhang D."/>
            <person name="Wu Y."/>
            <person name="Sun Y."/>
            <person name="Mei J."/>
            <person name="Sun J."/>
            <person name="Sun Y."/>
        </authorList>
    </citation>
    <scope>NUCLEOTIDE SEQUENCE [LARGE SCALE GENOMIC DNA]</scope>
    <source>
        <strain evidence="2">cv. E1</strain>
        <tissue evidence="1">Leaf</tissue>
    </source>
</reference>
<protein>
    <submittedName>
        <fullName evidence="1">Uncharacterized protein</fullName>
    </submittedName>
</protein>
<evidence type="ECO:0000313" key="1">
    <source>
        <dbReference type="EMBL" id="KAH1031032.1"/>
    </source>
</evidence>
<comment type="caution">
    <text evidence="1">The sequence shown here is derived from an EMBL/GenBank/DDBJ whole genome shotgun (WGS) entry which is preliminary data.</text>
</comment>
<sequence>MKFSTSLIPYSQIVNSNNQSRDWVSYGSNGSRKKLRYANIVTSSRRKYVYDGEAVKCHCNKLAPRDTSWSDLNLRGRFYACLDLRASEEEFYFRLQLNLDDFKNFPRLRDDGCDFFKWYDGKICDRATKLLHQLCDSE</sequence>
<proteinExistence type="predicted"/>
<dbReference type="OrthoDB" id="595554at2759"/>
<dbReference type="PANTHER" id="PTHR33248">
    <property type="entry name" value="ZINC ION-BINDING PROTEIN"/>
    <property type="match status" value="1"/>
</dbReference>
<organism evidence="1 2">
    <name type="scientific">Gossypium stocksii</name>
    <dbReference type="NCBI Taxonomy" id="47602"/>
    <lineage>
        <taxon>Eukaryota</taxon>
        <taxon>Viridiplantae</taxon>
        <taxon>Streptophyta</taxon>
        <taxon>Embryophyta</taxon>
        <taxon>Tracheophyta</taxon>
        <taxon>Spermatophyta</taxon>
        <taxon>Magnoliopsida</taxon>
        <taxon>eudicotyledons</taxon>
        <taxon>Gunneridae</taxon>
        <taxon>Pentapetalae</taxon>
        <taxon>rosids</taxon>
        <taxon>malvids</taxon>
        <taxon>Malvales</taxon>
        <taxon>Malvaceae</taxon>
        <taxon>Malvoideae</taxon>
        <taxon>Gossypium</taxon>
    </lineage>
</organism>
<keyword evidence="2" id="KW-1185">Reference proteome</keyword>
<dbReference type="Proteomes" id="UP000828251">
    <property type="component" value="Unassembled WGS sequence"/>
</dbReference>
<name>A0A9D3U706_9ROSI</name>
<dbReference type="AlphaFoldDB" id="A0A9D3U706"/>
<accession>A0A9D3U706</accession>
<gene>
    <name evidence="1" type="ORF">J1N35_043206</name>
</gene>
<evidence type="ECO:0000313" key="2">
    <source>
        <dbReference type="Proteomes" id="UP000828251"/>
    </source>
</evidence>